<dbReference type="AlphaFoldDB" id="A0A9Q1MWX3"/>
<dbReference type="PANTHER" id="PTHR33785:SF2">
    <property type="entry name" value="DUF1685 DOMAIN-CONTAINING PROTEIN"/>
    <property type="match status" value="1"/>
</dbReference>
<evidence type="ECO:0000313" key="2">
    <source>
        <dbReference type="EMBL" id="KAJ8570684.1"/>
    </source>
</evidence>
<organism evidence="2 3">
    <name type="scientific">Anisodus acutangulus</name>
    <dbReference type="NCBI Taxonomy" id="402998"/>
    <lineage>
        <taxon>Eukaryota</taxon>
        <taxon>Viridiplantae</taxon>
        <taxon>Streptophyta</taxon>
        <taxon>Embryophyta</taxon>
        <taxon>Tracheophyta</taxon>
        <taxon>Spermatophyta</taxon>
        <taxon>Magnoliopsida</taxon>
        <taxon>eudicotyledons</taxon>
        <taxon>Gunneridae</taxon>
        <taxon>Pentapetalae</taxon>
        <taxon>asterids</taxon>
        <taxon>lamiids</taxon>
        <taxon>Solanales</taxon>
        <taxon>Solanaceae</taxon>
        <taxon>Solanoideae</taxon>
        <taxon>Hyoscyameae</taxon>
        <taxon>Anisodus</taxon>
    </lineage>
</organism>
<name>A0A9Q1MWX3_9SOLA</name>
<protein>
    <submittedName>
        <fullName evidence="2">Uncharacterized protein</fullName>
    </submittedName>
</protein>
<evidence type="ECO:0000313" key="3">
    <source>
        <dbReference type="Proteomes" id="UP001152561"/>
    </source>
</evidence>
<keyword evidence="3" id="KW-1185">Reference proteome</keyword>
<feature type="region of interest" description="Disordered" evidence="1">
    <location>
        <begin position="98"/>
        <end position="137"/>
    </location>
</feature>
<dbReference type="Proteomes" id="UP001152561">
    <property type="component" value="Unassembled WGS sequence"/>
</dbReference>
<proteinExistence type="predicted"/>
<evidence type="ECO:0000256" key="1">
    <source>
        <dbReference type="SAM" id="MobiDB-lite"/>
    </source>
</evidence>
<reference evidence="3" key="1">
    <citation type="journal article" date="2023" name="Proc. Natl. Acad. Sci. U.S.A.">
        <title>Genomic and structural basis for evolution of tropane alkaloid biosynthesis.</title>
        <authorList>
            <person name="Wanga Y.-J."/>
            <person name="Taina T."/>
            <person name="Yua J.-Y."/>
            <person name="Lia J."/>
            <person name="Xua B."/>
            <person name="Chenc J."/>
            <person name="D'Auriad J.C."/>
            <person name="Huanga J.-P."/>
            <person name="Huanga S.-X."/>
        </authorList>
    </citation>
    <scope>NUCLEOTIDE SEQUENCE [LARGE SCALE GENOMIC DNA]</scope>
    <source>
        <strain evidence="3">cv. KIB-2019</strain>
    </source>
</reference>
<gene>
    <name evidence="2" type="ORF">K7X08_037656</name>
</gene>
<dbReference type="PANTHER" id="PTHR33785">
    <property type="entry name" value="OS06G0550800 PROTEIN"/>
    <property type="match status" value="1"/>
</dbReference>
<dbReference type="EMBL" id="JAJAGQ010000002">
    <property type="protein sequence ID" value="KAJ8570684.1"/>
    <property type="molecule type" value="Genomic_DNA"/>
</dbReference>
<dbReference type="OrthoDB" id="1918258at2759"/>
<comment type="caution">
    <text evidence="2">The sequence shown here is derived from an EMBL/GenBank/DDBJ whole genome shotgun (WGS) entry which is preliminary data.</text>
</comment>
<accession>A0A9Q1MWX3</accession>
<sequence length="279" mass="31857">MSIVGFGFSDISEHDTTHATRNFLLRDRELAMSTNSKVYDQINLLFLRSNSSKEIICLEEYVNMDKVGTLKACDHDFHNSHQLNQKALLQDVCEKEEAIEKGSSTPPNERPTRLNLVKTRNRSHSSSPATDKRYSRTDRYLKDSGSRVLEKTMSLGELKLEEVKGFMDVGFIFRKEHIRKRMISVVPGLQRLEVVLSEGEEKICEDSEAISINGIVSEEGEEDDKREIARPYLSEAWLIKRPDSPLLSLRIPKVSAATDMKKHLRYWAKTVATVVLQES</sequence>